<dbReference type="EMBL" id="MU155130">
    <property type="protein sequence ID" value="KAF9486474.1"/>
    <property type="molecule type" value="Genomic_DNA"/>
</dbReference>
<sequence length="239" mass="26244">MSATETPVPPTQSHPHESNGQPAFVPALIIIDMQNDFVSGSLAVPGAASIIDNINSLLDLPWRVRVATRDFHPDNHVSFAHTHGRPLLSKVVIYHPEDTKRASGIEQVMWPVHCVAHTNGADFVDGLDSKKFDVTVSKGTHSHIESYSAFMDIWGRNTTELPLILEELRVTDVFLVGLAGDYCVKYTAADAVQFGYKTWLLTDAVKSISNEEVALQEVSKKGVLLTTCREVIQRLGNGV</sequence>
<comment type="pathway">
    <text evidence="5">Cofactor biosynthesis; nicotinate biosynthesis; nicotinate from nicotinamide: step 1/1.</text>
</comment>
<dbReference type="OrthoDB" id="1739143at2759"/>
<organism evidence="10 11">
    <name type="scientific">Pholiota conissans</name>
    <dbReference type="NCBI Taxonomy" id="109636"/>
    <lineage>
        <taxon>Eukaryota</taxon>
        <taxon>Fungi</taxon>
        <taxon>Dikarya</taxon>
        <taxon>Basidiomycota</taxon>
        <taxon>Agaricomycotina</taxon>
        <taxon>Agaricomycetes</taxon>
        <taxon>Agaricomycetidae</taxon>
        <taxon>Agaricales</taxon>
        <taxon>Agaricineae</taxon>
        <taxon>Strophariaceae</taxon>
        <taxon>Pholiota</taxon>
    </lineage>
</organism>
<evidence type="ECO:0000256" key="7">
    <source>
        <dbReference type="ARBA" id="ARBA00043224"/>
    </source>
</evidence>
<dbReference type="GO" id="GO:0019363">
    <property type="term" value="P:pyridine nucleotide biosynthetic process"/>
    <property type="evidence" value="ECO:0007669"/>
    <property type="project" value="UniProtKB-KW"/>
</dbReference>
<feature type="region of interest" description="Disordered" evidence="8">
    <location>
        <begin position="1"/>
        <end position="20"/>
    </location>
</feature>
<keyword evidence="11" id="KW-1185">Reference proteome</keyword>
<dbReference type="Pfam" id="PF00857">
    <property type="entry name" value="Isochorismatase"/>
    <property type="match status" value="1"/>
</dbReference>
<evidence type="ECO:0000256" key="2">
    <source>
        <dbReference type="ARBA" id="ARBA00022642"/>
    </source>
</evidence>
<accession>A0A9P6D7C0</accession>
<evidence type="ECO:0000313" key="10">
    <source>
        <dbReference type="EMBL" id="KAF9486474.1"/>
    </source>
</evidence>
<comment type="caution">
    <text evidence="10">The sequence shown here is derived from an EMBL/GenBank/DDBJ whole genome shotgun (WGS) entry which is preliminary data.</text>
</comment>
<dbReference type="Gene3D" id="3.40.50.850">
    <property type="entry name" value="Isochorismatase-like"/>
    <property type="match status" value="1"/>
</dbReference>
<protein>
    <recommendedName>
        <fullName evidence="6">nicotinamidase</fullName>
        <ecNumber evidence="6">3.5.1.19</ecNumber>
    </recommendedName>
    <alternativeName>
        <fullName evidence="7">Nicotinamide deamidase</fullName>
    </alternativeName>
</protein>
<dbReference type="GO" id="GO:0046872">
    <property type="term" value="F:metal ion binding"/>
    <property type="evidence" value="ECO:0007669"/>
    <property type="project" value="UniProtKB-KW"/>
</dbReference>
<dbReference type="PANTHER" id="PTHR11080:SF2">
    <property type="entry name" value="LD05707P"/>
    <property type="match status" value="1"/>
</dbReference>
<keyword evidence="2" id="KW-0662">Pyridine nucleotide biosynthesis</keyword>
<proteinExistence type="inferred from homology"/>
<keyword evidence="4" id="KW-0378">Hydrolase</keyword>
<dbReference type="Proteomes" id="UP000807469">
    <property type="component" value="Unassembled WGS sequence"/>
</dbReference>
<evidence type="ECO:0000256" key="5">
    <source>
        <dbReference type="ARBA" id="ARBA00037900"/>
    </source>
</evidence>
<evidence type="ECO:0000256" key="3">
    <source>
        <dbReference type="ARBA" id="ARBA00022723"/>
    </source>
</evidence>
<dbReference type="PANTHER" id="PTHR11080">
    <property type="entry name" value="PYRAZINAMIDASE/NICOTINAMIDASE"/>
    <property type="match status" value="1"/>
</dbReference>
<evidence type="ECO:0000256" key="1">
    <source>
        <dbReference type="ARBA" id="ARBA00006336"/>
    </source>
</evidence>
<dbReference type="EC" id="3.5.1.19" evidence="6"/>
<evidence type="ECO:0000259" key="9">
    <source>
        <dbReference type="Pfam" id="PF00857"/>
    </source>
</evidence>
<gene>
    <name evidence="10" type="ORF">BDN70DRAFT_870028</name>
</gene>
<evidence type="ECO:0000256" key="4">
    <source>
        <dbReference type="ARBA" id="ARBA00022801"/>
    </source>
</evidence>
<reference evidence="10" key="1">
    <citation type="submission" date="2020-11" db="EMBL/GenBank/DDBJ databases">
        <authorList>
            <consortium name="DOE Joint Genome Institute"/>
            <person name="Ahrendt S."/>
            <person name="Riley R."/>
            <person name="Andreopoulos W."/>
            <person name="Labutti K."/>
            <person name="Pangilinan J."/>
            <person name="Ruiz-Duenas F.J."/>
            <person name="Barrasa J.M."/>
            <person name="Sanchez-Garcia M."/>
            <person name="Camarero S."/>
            <person name="Miyauchi S."/>
            <person name="Serrano A."/>
            <person name="Linde D."/>
            <person name="Babiker R."/>
            <person name="Drula E."/>
            <person name="Ayuso-Fernandez I."/>
            <person name="Pacheco R."/>
            <person name="Padilla G."/>
            <person name="Ferreira P."/>
            <person name="Barriuso J."/>
            <person name="Kellner H."/>
            <person name="Castanera R."/>
            <person name="Alfaro M."/>
            <person name="Ramirez L."/>
            <person name="Pisabarro A.G."/>
            <person name="Kuo A."/>
            <person name="Tritt A."/>
            <person name="Lipzen A."/>
            <person name="He G."/>
            <person name="Yan M."/>
            <person name="Ng V."/>
            <person name="Cullen D."/>
            <person name="Martin F."/>
            <person name="Rosso M.-N."/>
            <person name="Henrissat B."/>
            <person name="Hibbett D."/>
            <person name="Martinez A.T."/>
            <person name="Grigoriev I.V."/>
        </authorList>
    </citation>
    <scope>NUCLEOTIDE SEQUENCE</scope>
    <source>
        <strain evidence="10">CIRM-BRFM 674</strain>
    </source>
</reference>
<evidence type="ECO:0000256" key="6">
    <source>
        <dbReference type="ARBA" id="ARBA00039017"/>
    </source>
</evidence>
<dbReference type="InterPro" id="IPR000868">
    <property type="entry name" value="Isochorismatase-like_dom"/>
</dbReference>
<dbReference type="SUPFAM" id="SSF52499">
    <property type="entry name" value="Isochorismatase-like hydrolases"/>
    <property type="match status" value="1"/>
</dbReference>
<keyword evidence="3" id="KW-0479">Metal-binding</keyword>
<dbReference type="InterPro" id="IPR036380">
    <property type="entry name" value="Isochorismatase-like_sf"/>
</dbReference>
<evidence type="ECO:0000256" key="8">
    <source>
        <dbReference type="SAM" id="MobiDB-lite"/>
    </source>
</evidence>
<dbReference type="InterPro" id="IPR052347">
    <property type="entry name" value="Isochorismatase_Nicotinamidase"/>
</dbReference>
<feature type="domain" description="Isochorismatase-like" evidence="9">
    <location>
        <begin position="27"/>
        <end position="226"/>
    </location>
</feature>
<name>A0A9P6D7C0_9AGAR</name>
<dbReference type="AlphaFoldDB" id="A0A9P6D7C0"/>
<evidence type="ECO:0000313" key="11">
    <source>
        <dbReference type="Proteomes" id="UP000807469"/>
    </source>
</evidence>
<dbReference type="GO" id="GO:0008936">
    <property type="term" value="F:nicotinamidase activity"/>
    <property type="evidence" value="ECO:0007669"/>
    <property type="project" value="UniProtKB-EC"/>
</dbReference>
<comment type="similarity">
    <text evidence="1">Belongs to the isochorismatase family.</text>
</comment>